<evidence type="ECO:0000313" key="1">
    <source>
        <dbReference type="EMBL" id="BAE51416.1"/>
    </source>
</evidence>
<sequence length="180" mass="18475">MMNEPQSSTPPESFFPAADDRDMVEGFARVVAISGGKAWAEPEQAPSCGGCHSAGLCSIGKQIGDPSARQMAKRFALPGDLGLTVGEKVVVGIREDTLTKGALTAYGLPLLTLLIGGILGQELGHSDGMAALGAVGGMVIGLLGARFIAGILSARGVLTPRYLRRAFEVPADGACHTELG</sequence>
<reference evidence="1 2" key="1">
    <citation type="journal article" date="2005" name="DNA Res.">
        <title>Complete genome sequence of the facultative anaerobic magnetotactic bacterium Magnetospirillum sp. strain AMB-1.</title>
        <authorList>
            <person name="Matsunaga T."/>
            <person name="Okamura Y."/>
            <person name="Fukuda Y."/>
            <person name="Wahyudi A.T."/>
            <person name="Murase Y."/>
            <person name="Takeyama H."/>
        </authorList>
    </citation>
    <scope>NUCLEOTIDE SEQUENCE [LARGE SCALE GENOMIC DNA]</scope>
    <source>
        <strain evidence="2">ATCC 700264 / AMB-1</strain>
    </source>
</reference>
<dbReference type="Pfam" id="PF04246">
    <property type="entry name" value="RseC_MucC"/>
    <property type="match status" value="1"/>
</dbReference>
<name>Q2W409_PARM1</name>
<dbReference type="EMBL" id="AP007255">
    <property type="protein sequence ID" value="BAE51416.1"/>
    <property type="molecule type" value="Genomic_DNA"/>
</dbReference>
<dbReference type="AlphaFoldDB" id="Q2W409"/>
<dbReference type="Proteomes" id="UP000007058">
    <property type="component" value="Chromosome"/>
</dbReference>
<keyword evidence="2" id="KW-1185">Reference proteome</keyword>
<evidence type="ECO:0000313" key="2">
    <source>
        <dbReference type="Proteomes" id="UP000007058"/>
    </source>
</evidence>
<organism evidence="1 2">
    <name type="scientific">Paramagnetospirillum magneticum (strain ATCC 700264 / AMB-1)</name>
    <name type="common">Magnetospirillum magneticum</name>
    <dbReference type="NCBI Taxonomy" id="342108"/>
    <lineage>
        <taxon>Bacteria</taxon>
        <taxon>Pseudomonadati</taxon>
        <taxon>Pseudomonadota</taxon>
        <taxon>Alphaproteobacteria</taxon>
        <taxon>Rhodospirillales</taxon>
        <taxon>Magnetospirillaceae</taxon>
        <taxon>Paramagnetospirillum</taxon>
    </lineage>
</organism>
<dbReference type="HOGENOM" id="CLU_124911_0_2_5"/>
<accession>Q2W409</accession>
<gene>
    <name evidence="1" type="ordered locus">amb2612</name>
</gene>
<dbReference type="STRING" id="342108.amb2612"/>
<dbReference type="InterPro" id="IPR007359">
    <property type="entry name" value="SigmaE_reg_RseC_MucC"/>
</dbReference>
<dbReference type="PANTHER" id="PTHR35867">
    <property type="entry name" value="PROTEIN RSEC"/>
    <property type="match status" value="1"/>
</dbReference>
<dbReference type="KEGG" id="mag:amb2612"/>
<proteinExistence type="predicted"/>
<protein>
    <submittedName>
        <fullName evidence="1">Positive regulator of sigma E activity</fullName>
    </submittedName>
</protein>
<dbReference type="PANTHER" id="PTHR35867:SF1">
    <property type="entry name" value="PROTEIN RSEC"/>
    <property type="match status" value="1"/>
</dbReference>